<feature type="repeat" description="ANK" evidence="3">
    <location>
        <begin position="76"/>
        <end position="108"/>
    </location>
</feature>
<evidence type="ECO:0000313" key="6">
    <source>
        <dbReference type="Proteomes" id="UP001363151"/>
    </source>
</evidence>
<name>A0ABR1G3J6_AURAN</name>
<accession>A0ABR1G3J6</accession>
<reference evidence="5 6" key="1">
    <citation type="submission" date="2024-03" db="EMBL/GenBank/DDBJ databases">
        <title>Aureococcus anophagefferens CCMP1851 and Kratosvirus quantuckense: Draft genome of a second virus-susceptible host strain in the model system.</title>
        <authorList>
            <person name="Chase E."/>
            <person name="Truchon A.R."/>
            <person name="Schepens W."/>
            <person name="Wilhelm S.W."/>
        </authorList>
    </citation>
    <scope>NUCLEOTIDE SEQUENCE [LARGE SCALE GENOMIC DNA]</scope>
    <source>
        <strain evidence="5 6">CCMP1851</strain>
    </source>
</reference>
<sequence>MGRRRAVAVASAAAVAAAYAVPALDVGRRSPLGWTDAHNVAYGLPVTPEAGVVADVDALAFLGGANDDYLCARNDYGQTALHLAVRQNRLDLVDLYARRRLCLDAANLDGDTPLHYAAVFQRTDAVWMLLGAGADPGATNADGATPLDDARENRARTVVAVLEAARSHPRTPAARRGEL</sequence>
<dbReference type="Pfam" id="PF12796">
    <property type="entry name" value="Ank_2"/>
    <property type="match status" value="1"/>
</dbReference>
<evidence type="ECO:0000256" key="3">
    <source>
        <dbReference type="PROSITE-ProRule" id="PRU00023"/>
    </source>
</evidence>
<feature type="repeat" description="ANK" evidence="3">
    <location>
        <begin position="109"/>
        <end position="141"/>
    </location>
</feature>
<evidence type="ECO:0000256" key="1">
    <source>
        <dbReference type="ARBA" id="ARBA00022737"/>
    </source>
</evidence>
<dbReference type="InterPro" id="IPR036770">
    <property type="entry name" value="Ankyrin_rpt-contain_sf"/>
</dbReference>
<dbReference type="EMBL" id="JBBJCI010000129">
    <property type="protein sequence ID" value="KAK7247699.1"/>
    <property type="molecule type" value="Genomic_DNA"/>
</dbReference>
<keyword evidence="6" id="KW-1185">Reference proteome</keyword>
<feature type="signal peptide" evidence="4">
    <location>
        <begin position="1"/>
        <end position="20"/>
    </location>
</feature>
<dbReference type="PROSITE" id="PS50088">
    <property type="entry name" value="ANK_REPEAT"/>
    <property type="match status" value="2"/>
</dbReference>
<dbReference type="Proteomes" id="UP001363151">
    <property type="component" value="Unassembled WGS sequence"/>
</dbReference>
<dbReference type="SUPFAM" id="SSF48403">
    <property type="entry name" value="Ankyrin repeat"/>
    <property type="match status" value="1"/>
</dbReference>
<evidence type="ECO:0000313" key="5">
    <source>
        <dbReference type="EMBL" id="KAK7247699.1"/>
    </source>
</evidence>
<keyword evidence="4" id="KW-0732">Signal</keyword>
<proteinExistence type="predicted"/>
<comment type="caution">
    <text evidence="5">The sequence shown here is derived from an EMBL/GenBank/DDBJ whole genome shotgun (WGS) entry which is preliminary data.</text>
</comment>
<dbReference type="PROSITE" id="PS50297">
    <property type="entry name" value="ANK_REP_REGION"/>
    <property type="match status" value="1"/>
</dbReference>
<dbReference type="SMART" id="SM00248">
    <property type="entry name" value="ANK"/>
    <property type="match status" value="2"/>
</dbReference>
<dbReference type="PANTHER" id="PTHR24171">
    <property type="entry name" value="ANKYRIN REPEAT DOMAIN-CONTAINING PROTEIN 39-RELATED"/>
    <property type="match status" value="1"/>
</dbReference>
<feature type="chain" id="PRO_5046694480" evidence="4">
    <location>
        <begin position="21"/>
        <end position="179"/>
    </location>
</feature>
<evidence type="ECO:0000256" key="2">
    <source>
        <dbReference type="ARBA" id="ARBA00023043"/>
    </source>
</evidence>
<protein>
    <submittedName>
        <fullName evidence="5">Spectrin binding protein</fullName>
    </submittedName>
</protein>
<evidence type="ECO:0000256" key="4">
    <source>
        <dbReference type="SAM" id="SignalP"/>
    </source>
</evidence>
<organism evidence="5 6">
    <name type="scientific">Aureococcus anophagefferens</name>
    <name type="common">Harmful bloom alga</name>
    <dbReference type="NCBI Taxonomy" id="44056"/>
    <lineage>
        <taxon>Eukaryota</taxon>
        <taxon>Sar</taxon>
        <taxon>Stramenopiles</taxon>
        <taxon>Ochrophyta</taxon>
        <taxon>Pelagophyceae</taxon>
        <taxon>Pelagomonadales</taxon>
        <taxon>Pelagomonadaceae</taxon>
        <taxon>Aureococcus</taxon>
    </lineage>
</organism>
<keyword evidence="2 3" id="KW-0040">ANK repeat</keyword>
<dbReference type="InterPro" id="IPR002110">
    <property type="entry name" value="Ankyrin_rpt"/>
</dbReference>
<gene>
    <name evidence="5" type="primary">ANKRD61</name>
    <name evidence="5" type="ORF">SO694_00124057</name>
</gene>
<keyword evidence="1" id="KW-0677">Repeat</keyword>
<dbReference type="Gene3D" id="1.25.40.20">
    <property type="entry name" value="Ankyrin repeat-containing domain"/>
    <property type="match status" value="1"/>
</dbReference>